<evidence type="ECO:0000313" key="5">
    <source>
        <dbReference type="EMBL" id="RMP07226.1"/>
    </source>
</evidence>
<keyword evidence="3" id="KW-0597">Phosphoprotein</keyword>
<dbReference type="SMART" id="SM00387">
    <property type="entry name" value="HATPase_c"/>
    <property type="match status" value="1"/>
</dbReference>
<comment type="catalytic activity">
    <reaction evidence="1">
        <text>ATP + protein L-histidine = ADP + protein N-phospho-L-histidine.</text>
        <dbReference type="EC" id="2.7.13.3"/>
    </reaction>
</comment>
<dbReference type="RefSeq" id="WP_057436297.1">
    <property type="nucleotide sequence ID" value="NZ_LJQH01000224.1"/>
</dbReference>
<organism evidence="5 7">
    <name type="scientific">Pseudomonas syringae pv. delphinii</name>
    <dbReference type="NCBI Taxonomy" id="192088"/>
    <lineage>
        <taxon>Bacteria</taxon>
        <taxon>Pseudomonadati</taxon>
        <taxon>Pseudomonadota</taxon>
        <taxon>Gammaproteobacteria</taxon>
        <taxon>Pseudomonadales</taxon>
        <taxon>Pseudomonadaceae</taxon>
        <taxon>Pseudomonas</taxon>
    </lineage>
</organism>
<dbReference type="Pfam" id="PF02518">
    <property type="entry name" value="HATPase_c"/>
    <property type="match status" value="1"/>
</dbReference>
<dbReference type="PROSITE" id="PS50109">
    <property type="entry name" value="HIS_KIN"/>
    <property type="match status" value="1"/>
</dbReference>
<dbReference type="PANTHER" id="PTHR43547:SF2">
    <property type="entry name" value="HYBRID SIGNAL TRANSDUCTION HISTIDINE KINASE C"/>
    <property type="match status" value="1"/>
</dbReference>
<dbReference type="InterPro" id="IPR004358">
    <property type="entry name" value="Sig_transdc_His_kin-like_C"/>
</dbReference>
<dbReference type="InterPro" id="IPR003594">
    <property type="entry name" value="HATPase_dom"/>
</dbReference>
<name>A0A0P9Q5I6_9PSED</name>
<reference evidence="7 8" key="1">
    <citation type="submission" date="2018-08" db="EMBL/GenBank/DDBJ databases">
        <title>Recombination of ecologically and evolutionarily significant loci maintains genetic cohesion in the Pseudomonas syringae species complex.</title>
        <authorList>
            <person name="Dillon M."/>
            <person name="Thakur S."/>
            <person name="Almeida R.N.D."/>
            <person name="Weir B.S."/>
            <person name="Guttman D.S."/>
        </authorList>
    </citation>
    <scope>NUCLEOTIDE SEQUENCE [LARGE SCALE GENOMIC DNA]</scope>
    <source>
        <strain evidence="6 8">ICMP 13052</strain>
        <strain evidence="5 7">ICMP 4330</strain>
    </source>
</reference>
<dbReference type="Pfam" id="PF13589">
    <property type="entry name" value="HATPase_c_3"/>
    <property type="match status" value="1"/>
</dbReference>
<dbReference type="PANTHER" id="PTHR43547">
    <property type="entry name" value="TWO-COMPONENT HISTIDINE KINASE"/>
    <property type="match status" value="1"/>
</dbReference>
<evidence type="ECO:0000313" key="6">
    <source>
        <dbReference type="EMBL" id="RMQ28583.1"/>
    </source>
</evidence>
<dbReference type="InterPro" id="IPR005467">
    <property type="entry name" value="His_kinase_dom"/>
</dbReference>
<dbReference type="Proteomes" id="UP000269044">
    <property type="component" value="Unassembled WGS sequence"/>
</dbReference>
<evidence type="ECO:0000259" key="4">
    <source>
        <dbReference type="PROSITE" id="PS50109"/>
    </source>
</evidence>
<evidence type="ECO:0000256" key="1">
    <source>
        <dbReference type="ARBA" id="ARBA00000085"/>
    </source>
</evidence>
<gene>
    <name evidence="6" type="ORF">ALQ08_200299</name>
    <name evidence="5" type="ORF">ALQ28_00015</name>
</gene>
<sequence>MSFEITARTILHLGADLISSDAVALYELIKNSIDAKSTTGVDVIFEIVIRSSDVSTVLDMIESRDGVTLEILKVETINRILINAPDELKATFVAAVQSAKSIADFKLKITEAYRWCNRIVVSDSGHGMSHDDLKYVFLTIGTTSRAKAVNDSLSAGNEKSPYLGEKGVGRLSAMRLGKHLRIETATVDDDRTNILVIDWSEFERAYDKPASSVKITPEFGERKKRGVSFTRVIISDISAAWTADRLLNIARAQISRMMDPFSWAEKRRFQVRLEFNGTAVDQVKVVAKGLLDNAHGKCSGRYEIVSGSPKLTVNIESSLYDGPKTEHVFDLSDLYAQSGLKQSGQPHSILRTLGPFTFEFYWYNRQRLKAMEGVGDREAVRSLIKAWTGICLFRDGYRVLPYGDAGDDWLGLDREALAASGYKLNTKQLIGRVNISRNNNPKLLDQTNRQGLKDCPESEVLVQLLNIVVSRWWHDYLNDAGKVQKRQTELSFDSIKESSAVDTLEQRTKATLKAIRRDFDGDARLLEQVKDAFLEVKEAHSRAVLRISTVEEEKDRLTQLAGVGLMVEVIAHELTRATELTQVTLKRIGKKSVDEETSAAFKVLGQQIKVIQKRLHTLEPLSVSARQRRSNINIFDVLTYVLDAHTAQFERHRISASIATNSKMASAFIIEGHMVQILENLINNSIYWIDVFRCEHTNFHGEIFIEILESPLRIKYSDNGPGIPAARQESVFEAFYSTKNTSVSRRQGLGLYIARQNAEMLGGGLYLVDVGRYRSDRFNTFELELKESKE</sequence>
<dbReference type="SUPFAM" id="SSF55874">
    <property type="entry name" value="ATPase domain of HSP90 chaperone/DNA topoisomerase II/histidine kinase"/>
    <property type="match status" value="2"/>
</dbReference>
<evidence type="ECO:0000256" key="2">
    <source>
        <dbReference type="ARBA" id="ARBA00012438"/>
    </source>
</evidence>
<dbReference type="EMBL" id="RBRA01000032">
    <property type="protein sequence ID" value="RMQ28583.1"/>
    <property type="molecule type" value="Genomic_DNA"/>
</dbReference>
<proteinExistence type="predicted"/>
<evidence type="ECO:0000256" key="3">
    <source>
        <dbReference type="ARBA" id="ARBA00022553"/>
    </source>
</evidence>
<protein>
    <recommendedName>
        <fullName evidence="2">histidine kinase</fullName>
        <ecNumber evidence="2">2.7.13.3</ecNumber>
    </recommendedName>
</protein>
<comment type="caution">
    <text evidence="5">The sequence shown here is derived from an EMBL/GenBank/DDBJ whole genome shotgun (WGS) entry which is preliminary data.</text>
</comment>
<dbReference type="EC" id="2.7.13.3" evidence="2"/>
<accession>A0A0P9Q5I6</accession>
<dbReference type="Gene3D" id="3.30.565.10">
    <property type="entry name" value="Histidine kinase-like ATPase, C-terminal domain"/>
    <property type="match status" value="2"/>
</dbReference>
<evidence type="ECO:0000313" key="8">
    <source>
        <dbReference type="Proteomes" id="UP000269044"/>
    </source>
</evidence>
<dbReference type="PRINTS" id="PR00344">
    <property type="entry name" value="BCTRLSENSOR"/>
</dbReference>
<dbReference type="GO" id="GO:0000155">
    <property type="term" value="F:phosphorelay sensor kinase activity"/>
    <property type="evidence" value="ECO:0007669"/>
    <property type="project" value="TreeGrafter"/>
</dbReference>
<dbReference type="Proteomes" id="UP000267908">
    <property type="component" value="Unassembled WGS sequence"/>
</dbReference>
<dbReference type="EMBL" id="RBQG01000313">
    <property type="protein sequence ID" value="RMP07226.1"/>
    <property type="molecule type" value="Genomic_DNA"/>
</dbReference>
<dbReference type="AlphaFoldDB" id="A0A0P9Q5I6"/>
<evidence type="ECO:0000313" key="7">
    <source>
        <dbReference type="Proteomes" id="UP000267908"/>
    </source>
</evidence>
<feature type="domain" description="Histidine kinase" evidence="4">
    <location>
        <begin position="569"/>
        <end position="789"/>
    </location>
</feature>
<dbReference type="InterPro" id="IPR036890">
    <property type="entry name" value="HATPase_C_sf"/>
</dbReference>
<dbReference type="CDD" id="cd00075">
    <property type="entry name" value="HATPase"/>
    <property type="match status" value="1"/>
</dbReference>